<keyword evidence="2" id="KW-0378">Hydrolase</keyword>
<evidence type="ECO:0000313" key="3">
    <source>
        <dbReference type="Proteomes" id="UP000266206"/>
    </source>
</evidence>
<dbReference type="InterPro" id="IPR002500">
    <property type="entry name" value="PAPS_reduct_dom"/>
</dbReference>
<dbReference type="PANTHER" id="PTHR43196">
    <property type="entry name" value="SULFATE ADENYLYLTRANSFERASE SUBUNIT 2"/>
    <property type="match status" value="1"/>
</dbReference>
<gene>
    <name evidence="2" type="ORF">CJP73_07535</name>
</gene>
<name>A0A3A1YUP0_9BURK</name>
<dbReference type="OrthoDB" id="9772814at2"/>
<sequence>MIDRFDDAVVLPTLGTQLGLDLNHESESVARPGQYFSASQVDLDTYDQIIVCMSGGKDSIACLLHLLDLGVDRSRVELWHHEVDGREGSSLMDWPFMTSYNRQLAAAFELPIYFSWLDGGFEGEMLKENSYSRAHHIETPEGLLTLARDTVRALPATRRKFPQVSASLQTRWCSSALKIDVGRRALNNQTRFNNKKVLFITGERRQESANRARYNQLEPHFCDRRNGMKARHVDAWRPVLDWDEERVWDALKRHQVLAPVPYRLGWGRSSCMKCIFNDRRIWATLREHFPGSLEAIADYEQQFECTISRDRIPIMDLSRQAKPFEIRDVKALAQALDSQYKLPIYASSDYPWETPAGAFTKTGCGPS</sequence>
<proteinExistence type="predicted"/>
<dbReference type="PANTHER" id="PTHR43196:SF2">
    <property type="entry name" value="PHOSPHOADENOSINE PHOSPHOSULFATE REDUCTASE"/>
    <property type="match status" value="1"/>
</dbReference>
<feature type="domain" description="Phosphoadenosine phosphosulphate reductase" evidence="1">
    <location>
        <begin position="171"/>
        <end position="273"/>
    </location>
</feature>
<dbReference type="RefSeq" id="WP_119515990.1">
    <property type="nucleotide sequence ID" value="NZ_NQYH01000005.1"/>
</dbReference>
<dbReference type="EMBL" id="NQYH01000005">
    <property type="protein sequence ID" value="RIY40989.1"/>
    <property type="molecule type" value="Genomic_DNA"/>
</dbReference>
<accession>A0A3A1YUP0</accession>
<dbReference type="InterPro" id="IPR014729">
    <property type="entry name" value="Rossmann-like_a/b/a_fold"/>
</dbReference>
<evidence type="ECO:0000313" key="2">
    <source>
        <dbReference type="EMBL" id="RIY40989.1"/>
    </source>
</evidence>
<dbReference type="Proteomes" id="UP000266206">
    <property type="component" value="Unassembled WGS sequence"/>
</dbReference>
<comment type="caution">
    <text evidence="2">The sequence shown here is derived from an EMBL/GenBank/DDBJ whole genome shotgun (WGS) entry which is preliminary data.</text>
</comment>
<reference evidence="2 3" key="1">
    <citation type="submission" date="2017-08" db="EMBL/GenBank/DDBJ databases">
        <title>Pusillimonas indicus sp. nov., a member of the family Alcaligenaceae isolated from surface seawater.</title>
        <authorList>
            <person name="Li J."/>
        </authorList>
    </citation>
    <scope>NUCLEOTIDE SEQUENCE [LARGE SCALE GENOMIC DNA]</scope>
    <source>
        <strain evidence="2 3">L52-1-41</strain>
    </source>
</reference>
<dbReference type="InterPro" id="IPR050128">
    <property type="entry name" value="Sulfate_adenylyltrnsfr_sub2"/>
</dbReference>
<dbReference type="SUPFAM" id="SSF52402">
    <property type="entry name" value="Adenine nucleotide alpha hydrolases-like"/>
    <property type="match status" value="1"/>
</dbReference>
<dbReference type="Gene3D" id="3.40.50.620">
    <property type="entry name" value="HUPs"/>
    <property type="match status" value="1"/>
</dbReference>
<organism evidence="2 3">
    <name type="scientific">Neopusillimonas maritima</name>
    <dbReference type="NCBI Taxonomy" id="2026239"/>
    <lineage>
        <taxon>Bacteria</taxon>
        <taxon>Pseudomonadati</taxon>
        <taxon>Pseudomonadota</taxon>
        <taxon>Betaproteobacteria</taxon>
        <taxon>Burkholderiales</taxon>
        <taxon>Alcaligenaceae</taxon>
        <taxon>Neopusillimonas</taxon>
    </lineage>
</organism>
<protein>
    <submittedName>
        <fullName evidence="2">Phosphohydrolase</fullName>
    </submittedName>
</protein>
<dbReference type="Pfam" id="PF01507">
    <property type="entry name" value="PAPS_reduct"/>
    <property type="match status" value="1"/>
</dbReference>
<dbReference type="AlphaFoldDB" id="A0A3A1YUP0"/>
<dbReference type="GO" id="GO:0016787">
    <property type="term" value="F:hydrolase activity"/>
    <property type="evidence" value="ECO:0007669"/>
    <property type="project" value="UniProtKB-KW"/>
</dbReference>
<evidence type="ECO:0000259" key="1">
    <source>
        <dbReference type="Pfam" id="PF01507"/>
    </source>
</evidence>